<accession>A0A8J5VRH5</accession>
<feature type="compositionally biased region" description="Basic residues" evidence="1">
    <location>
        <begin position="1"/>
        <end position="11"/>
    </location>
</feature>
<dbReference type="AlphaFoldDB" id="A0A8J5VRH5"/>
<proteinExistence type="predicted"/>
<evidence type="ECO:0000256" key="1">
    <source>
        <dbReference type="SAM" id="MobiDB-lite"/>
    </source>
</evidence>
<evidence type="ECO:0000313" key="2">
    <source>
        <dbReference type="EMBL" id="KAG8081647.1"/>
    </source>
</evidence>
<gene>
    <name evidence="2" type="ORF">GUJ93_ZPchr0628g40555</name>
</gene>
<reference evidence="2" key="2">
    <citation type="submission" date="2021-02" db="EMBL/GenBank/DDBJ databases">
        <authorList>
            <person name="Kimball J.A."/>
            <person name="Haas M.W."/>
            <person name="Macchietto M."/>
            <person name="Kono T."/>
            <person name="Duquette J."/>
            <person name="Shao M."/>
        </authorList>
    </citation>
    <scope>NUCLEOTIDE SEQUENCE</scope>
    <source>
        <tissue evidence="2">Fresh leaf tissue</tissue>
    </source>
</reference>
<organism evidence="2 3">
    <name type="scientific">Zizania palustris</name>
    <name type="common">Northern wild rice</name>
    <dbReference type="NCBI Taxonomy" id="103762"/>
    <lineage>
        <taxon>Eukaryota</taxon>
        <taxon>Viridiplantae</taxon>
        <taxon>Streptophyta</taxon>
        <taxon>Embryophyta</taxon>
        <taxon>Tracheophyta</taxon>
        <taxon>Spermatophyta</taxon>
        <taxon>Magnoliopsida</taxon>
        <taxon>Liliopsida</taxon>
        <taxon>Poales</taxon>
        <taxon>Poaceae</taxon>
        <taxon>BOP clade</taxon>
        <taxon>Oryzoideae</taxon>
        <taxon>Oryzeae</taxon>
        <taxon>Zizaniinae</taxon>
        <taxon>Zizania</taxon>
    </lineage>
</organism>
<keyword evidence="3" id="KW-1185">Reference proteome</keyword>
<comment type="caution">
    <text evidence="2">The sequence shown here is derived from an EMBL/GenBank/DDBJ whole genome shotgun (WGS) entry which is preliminary data.</text>
</comment>
<name>A0A8J5VRH5_ZIZPA</name>
<dbReference type="Proteomes" id="UP000729402">
    <property type="component" value="Unassembled WGS sequence"/>
</dbReference>
<feature type="region of interest" description="Disordered" evidence="1">
    <location>
        <begin position="1"/>
        <end position="105"/>
    </location>
</feature>
<evidence type="ECO:0000313" key="3">
    <source>
        <dbReference type="Proteomes" id="UP000729402"/>
    </source>
</evidence>
<dbReference type="EMBL" id="JAAALK010000102">
    <property type="protein sequence ID" value="KAG8081647.1"/>
    <property type="molecule type" value="Genomic_DNA"/>
</dbReference>
<protein>
    <submittedName>
        <fullName evidence="2">Uncharacterized protein</fullName>
    </submittedName>
</protein>
<reference evidence="2" key="1">
    <citation type="journal article" date="2021" name="bioRxiv">
        <title>Whole Genome Assembly and Annotation of Northern Wild Rice, Zizania palustris L., Supports a Whole Genome Duplication in the Zizania Genus.</title>
        <authorList>
            <person name="Haas M."/>
            <person name="Kono T."/>
            <person name="Macchietto M."/>
            <person name="Millas R."/>
            <person name="McGilp L."/>
            <person name="Shao M."/>
            <person name="Duquette J."/>
            <person name="Hirsch C.N."/>
            <person name="Kimball J."/>
        </authorList>
    </citation>
    <scope>NUCLEOTIDE SEQUENCE</scope>
    <source>
        <tissue evidence="2">Fresh leaf tissue</tissue>
    </source>
</reference>
<sequence length="139" mass="15191">MHHHHPHRATTARRVPPSSLTQRTVAIIRRVTLPASGFRTETNSAGARPPRQPAAEIPGKRQRRRTPGAPAPRRAGRHASLSPRLHGPWLKQLSRSSRAPPCGDGRRGAPAFSIRYWMLCCAAAACWAPALRGRALVAL</sequence>